<evidence type="ECO:0000313" key="2">
    <source>
        <dbReference type="Proteomes" id="UP000236592"/>
    </source>
</evidence>
<dbReference type="EMBL" id="CP025938">
    <property type="protein sequence ID" value="AUS06615.1"/>
    <property type="molecule type" value="Genomic_DNA"/>
</dbReference>
<dbReference type="AlphaFoldDB" id="A0A2I7SL20"/>
<dbReference type="OrthoDB" id="1412480at2"/>
<organism evidence="1 2">
    <name type="scientific">Pseudotamlana carrageenivorans</name>
    <dbReference type="NCBI Taxonomy" id="2069432"/>
    <lineage>
        <taxon>Bacteria</taxon>
        <taxon>Pseudomonadati</taxon>
        <taxon>Bacteroidota</taxon>
        <taxon>Flavobacteriia</taxon>
        <taxon>Flavobacteriales</taxon>
        <taxon>Flavobacteriaceae</taxon>
        <taxon>Pseudotamlana</taxon>
    </lineage>
</organism>
<evidence type="ECO:0000313" key="1">
    <source>
        <dbReference type="EMBL" id="AUS06615.1"/>
    </source>
</evidence>
<accession>A0A2I7SL20</accession>
<dbReference type="Proteomes" id="UP000236592">
    <property type="component" value="Chromosome"/>
</dbReference>
<dbReference type="RefSeq" id="WP_102996552.1">
    <property type="nucleotide sequence ID" value="NZ_CP025938.1"/>
</dbReference>
<sequence length="510" mass="58404">MKIKYLGLLVFIVILALVAVPVSNYFVKLKIEKALQNLPKHVDVCTKGILVDVVSGTLEFQDVLISVSDESSLEKVLKLNLKSILIEDIAYLEFVFKNKVRIEELAVDAPKIKYYKAGKQKKPTKAYEIPESPEVTIKNVQITNGAAQVLSLQNDSLLFDIKMFKLNVKDVSHKADKKNRIPVTFHDFDIVADSIQLNVGDWDRLFIAKAQLKQHTSVLKAVQLKTKYSKKELSKHIKTERDHFNLGVDSIVINEVDFGFKQDTIFYFTTNKTELHHLDFEIYRDKLVGDDPTIKSLYSKTLRELNFDINVKELQVLNGKITYEERVHSSGVPGEIFFTDFNATMSNINNTYAEGDKTVVNITTNFMDEAPLKAYSDFDINNKNDRFIFKAELGSFHVEKLNQFLVPNLNVKFEGVLHKTYFTIDGTTNHSSIDLITDFDGLRIDVLRKHERKKNKFLSAIANIFVKKTTENGDNVFAEAKRHDIKRDKTKSVFNFLWLNVKEGLLHAKN</sequence>
<name>A0A2I7SL20_9FLAO</name>
<keyword evidence="2" id="KW-1185">Reference proteome</keyword>
<proteinExistence type="predicted"/>
<protein>
    <recommendedName>
        <fullName evidence="3">DUF748 domain-containing protein</fullName>
    </recommendedName>
</protein>
<gene>
    <name evidence="1" type="ORF">C1A40_14720</name>
</gene>
<dbReference type="KEGG" id="taj:C1A40_14720"/>
<evidence type="ECO:0008006" key="3">
    <source>
        <dbReference type="Google" id="ProtNLM"/>
    </source>
</evidence>
<reference evidence="2" key="1">
    <citation type="submission" date="2018-01" db="EMBL/GenBank/DDBJ databases">
        <title>Complete genome of Tamlana sp. UJ94.</title>
        <authorList>
            <person name="Jung J."/>
            <person name="Chung D."/>
            <person name="Bae S.S."/>
            <person name="Baek K."/>
        </authorList>
    </citation>
    <scope>NUCLEOTIDE SEQUENCE [LARGE SCALE GENOMIC DNA]</scope>
    <source>
        <strain evidence="2">UJ94</strain>
    </source>
</reference>